<feature type="region of interest" description="Disordered" evidence="1">
    <location>
        <begin position="47"/>
        <end position="69"/>
    </location>
</feature>
<keyword evidence="3" id="KW-1185">Reference proteome</keyword>
<dbReference type="EMBL" id="ML994635">
    <property type="protein sequence ID" value="KAF2185133.1"/>
    <property type="molecule type" value="Genomic_DNA"/>
</dbReference>
<dbReference type="Proteomes" id="UP000800200">
    <property type="component" value="Unassembled WGS sequence"/>
</dbReference>
<proteinExistence type="predicted"/>
<evidence type="ECO:0000256" key="1">
    <source>
        <dbReference type="SAM" id="MobiDB-lite"/>
    </source>
</evidence>
<accession>A0A6A6E1P8</accession>
<dbReference type="AlphaFoldDB" id="A0A6A6E1P8"/>
<feature type="compositionally biased region" description="Basic and acidic residues" evidence="1">
    <location>
        <begin position="105"/>
        <end position="114"/>
    </location>
</feature>
<protein>
    <submittedName>
        <fullName evidence="2">Uncharacterized protein</fullName>
    </submittedName>
</protein>
<gene>
    <name evidence="2" type="ORF">K469DRAFT_750620</name>
</gene>
<sequence length="121" mass="13935">MTRSTKEELTFFWVVKLWAFESASGQSPFSFQAFFFASLTAPRIAREEHSPNEAMKDLNSEREGDREEAIHIQPPSVILCICMMSDRLEKGHQPLTMHHKQSNATRHERVKDGTGKQQMKV</sequence>
<evidence type="ECO:0000313" key="3">
    <source>
        <dbReference type="Proteomes" id="UP000800200"/>
    </source>
</evidence>
<evidence type="ECO:0000313" key="2">
    <source>
        <dbReference type="EMBL" id="KAF2185133.1"/>
    </source>
</evidence>
<feature type="region of interest" description="Disordered" evidence="1">
    <location>
        <begin position="92"/>
        <end position="121"/>
    </location>
</feature>
<organism evidence="2 3">
    <name type="scientific">Zopfia rhizophila CBS 207.26</name>
    <dbReference type="NCBI Taxonomy" id="1314779"/>
    <lineage>
        <taxon>Eukaryota</taxon>
        <taxon>Fungi</taxon>
        <taxon>Dikarya</taxon>
        <taxon>Ascomycota</taxon>
        <taxon>Pezizomycotina</taxon>
        <taxon>Dothideomycetes</taxon>
        <taxon>Dothideomycetes incertae sedis</taxon>
        <taxon>Zopfiaceae</taxon>
        <taxon>Zopfia</taxon>
    </lineage>
</organism>
<name>A0A6A6E1P8_9PEZI</name>
<reference evidence="2" key="1">
    <citation type="journal article" date="2020" name="Stud. Mycol.">
        <title>101 Dothideomycetes genomes: a test case for predicting lifestyles and emergence of pathogens.</title>
        <authorList>
            <person name="Haridas S."/>
            <person name="Albert R."/>
            <person name="Binder M."/>
            <person name="Bloem J."/>
            <person name="Labutti K."/>
            <person name="Salamov A."/>
            <person name="Andreopoulos B."/>
            <person name="Baker S."/>
            <person name="Barry K."/>
            <person name="Bills G."/>
            <person name="Bluhm B."/>
            <person name="Cannon C."/>
            <person name="Castanera R."/>
            <person name="Culley D."/>
            <person name="Daum C."/>
            <person name="Ezra D."/>
            <person name="Gonzalez J."/>
            <person name="Henrissat B."/>
            <person name="Kuo A."/>
            <person name="Liang C."/>
            <person name="Lipzen A."/>
            <person name="Lutzoni F."/>
            <person name="Magnuson J."/>
            <person name="Mondo S."/>
            <person name="Nolan M."/>
            <person name="Ohm R."/>
            <person name="Pangilinan J."/>
            <person name="Park H.-J."/>
            <person name="Ramirez L."/>
            <person name="Alfaro M."/>
            <person name="Sun H."/>
            <person name="Tritt A."/>
            <person name="Yoshinaga Y."/>
            <person name="Zwiers L.-H."/>
            <person name="Turgeon B."/>
            <person name="Goodwin S."/>
            <person name="Spatafora J."/>
            <person name="Crous P."/>
            <person name="Grigoriev I."/>
        </authorList>
    </citation>
    <scope>NUCLEOTIDE SEQUENCE</scope>
    <source>
        <strain evidence="2">CBS 207.26</strain>
    </source>
</reference>